<evidence type="ECO:0000313" key="3">
    <source>
        <dbReference type="Proteomes" id="UP001597419"/>
    </source>
</evidence>
<comment type="caution">
    <text evidence="2">The sequence shown here is derived from an EMBL/GenBank/DDBJ whole genome shotgun (WGS) entry which is preliminary data.</text>
</comment>
<keyword evidence="1" id="KW-0732">Signal</keyword>
<protein>
    <submittedName>
        <fullName evidence="2">DUF2771 family protein</fullName>
    </submittedName>
</protein>
<evidence type="ECO:0000313" key="2">
    <source>
        <dbReference type="EMBL" id="MFD2460779.1"/>
    </source>
</evidence>
<dbReference type="RefSeq" id="WP_345394329.1">
    <property type="nucleotide sequence ID" value="NZ_BAABHG010000006.1"/>
</dbReference>
<proteinExistence type="predicted"/>
<dbReference type="Proteomes" id="UP001597419">
    <property type="component" value="Unassembled WGS sequence"/>
</dbReference>
<dbReference type="InterPro" id="IPR024495">
    <property type="entry name" value="DUF2771"/>
</dbReference>
<name>A0ABW5GIW7_9PSEU</name>
<dbReference type="Pfam" id="PF10969">
    <property type="entry name" value="DUF2771"/>
    <property type="match status" value="1"/>
</dbReference>
<dbReference type="EMBL" id="JBHUKU010000009">
    <property type="protein sequence ID" value="MFD2460779.1"/>
    <property type="molecule type" value="Genomic_DNA"/>
</dbReference>
<organism evidence="2 3">
    <name type="scientific">Amycolatopsis samaneae</name>
    <dbReference type="NCBI Taxonomy" id="664691"/>
    <lineage>
        <taxon>Bacteria</taxon>
        <taxon>Bacillati</taxon>
        <taxon>Actinomycetota</taxon>
        <taxon>Actinomycetes</taxon>
        <taxon>Pseudonocardiales</taxon>
        <taxon>Pseudonocardiaceae</taxon>
        <taxon>Amycolatopsis</taxon>
    </lineage>
</organism>
<gene>
    <name evidence="2" type="ORF">ACFSYJ_19390</name>
</gene>
<dbReference type="PROSITE" id="PS51257">
    <property type="entry name" value="PROKAR_LIPOPROTEIN"/>
    <property type="match status" value="1"/>
</dbReference>
<feature type="signal peptide" evidence="1">
    <location>
        <begin position="1"/>
        <end position="18"/>
    </location>
</feature>
<sequence length="158" mass="16723">MRRSRVVALLAAGGFAVAGCSAPGPAEVTFFADGHTIRVAPITQCDLKAGQCAPNPEAAGSLKVRPGRPVQISVPGDIAESLWKVTAQYVNSKGELQPLMENIVTSRDRYAYTVTPPSKDDQIQVVEIAQASVVTRTGNPEDAEPIITALWSLQVQPG</sequence>
<accession>A0ABW5GIW7</accession>
<keyword evidence="3" id="KW-1185">Reference proteome</keyword>
<feature type="chain" id="PRO_5047266515" evidence="1">
    <location>
        <begin position="19"/>
        <end position="158"/>
    </location>
</feature>
<reference evidence="3" key="1">
    <citation type="journal article" date="2019" name="Int. J. Syst. Evol. Microbiol.">
        <title>The Global Catalogue of Microorganisms (GCM) 10K type strain sequencing project: providing services to taxonomists for standard genome sequencing and annotation.</title>
        <authorList>
            <consortium name="The Broad Institute Genomics Platform"/>
            <consortium name="The Broad Institute Genome Sequencing Center for Infectious Disease"/>
            <person name="Wu L."/>
            <person name="Ma J."/>
        </authorList>
    </citation>
    <scope>NUCLEOTIDE SEQUENCE [LARGE SCALE GENOMIC DNA]</scope>
    <source>
        <strain evidence="3">CGMCC 4.7643</strain>
    </source>
</reference>
<evidence type="ECO:0000256" key="1">
    <source>
        <dbReference type="SAM" id="SignalP"/>
    </source>
</evidence>